<reference evidence="9" key="1">
    <citation type="journal article" date="2014" name="PLoS ONE">
        <title>Transcriptome-Based Identification of ABC Transporters in the Western Tarnished Plant Bug Lygus hesperus.</title>
        <authorList>
            <person name="Hull J.J."/>
            <person name="Chaney K."/>
            <person name="Geib S.M."/>
            <person name="Fabrick J.A."/>
            <person name="Brent C.S."/>
            <person name="Walsh D."/>
            <person name="Lavine L.C."/>
        </authorList>
    </citation>
    <scope>NUCLEOTIDE SEQUENCE</scope>
</reference>
<keyword evidence="3 8" id="KW-0813">Transport</keyword>
<dbReference type="EMBL" id="GBHO01009770">
    <property type="protein sequence ID" value="JAG33834.1"/>
    <property type="molecule type" value="Transcribed_RNA"/>
</dbReference>
<evidence type="ECO:0000256" key="1">
    <source>
        <dbReference type="ARBA" id="ARBA00004141"/>
    </source>
</evidence>
<sequence length="246" mass="27555">MVKTEGWRGLFHGNGANVLRIVPFTAVQFSSFQLMRQYIISVSKDHNISLPQRFYCGVVSGILATCVTYPLDFIRCRLSLQTEQFRAYTGIFDGLYKVIQRDGFLHLYSGLLPTIVGIVPYSGIQLGVYDLCRTILLTHSQTQTVTPTQIFVIGSVAGVAAQTVSFPIETVRRRLQVVGFQDVATIDPVAANKNHNTVLRVIRDLWNQSGIFGFYRGLLPNYIKIIPAAGISFLTYESIKNVINDW</sequence>
<dbReference type="AlphaFoldDB" id="A0A0A9YNN6"/>
<dbReference type="InterPro" id="IPR018108">
    <property type="entry name" value="MCP_transmembrane"/>
</dbReference>
<evidence type="ECO:0000313" key="10">
    <source>
        <dbReference type="EMBL" id="JAG33836.1"/>
    </source>
</evidence>
<dbReference type="InterPro" id="IPR023395">
    <property type="entry name" value="MCP_dom_sf"/>
</dbReference>
<dbReference type="PROSITE" id="PS50920">
    <property type="entry name" value="SOLCAR"/>
    <property type="match status" value="3"/>
</dbReference>
<feature type="repeat" description="Solcar" evidence="7">
    <location>
        <begin position="48"/>
        <end position="135"/>
    </location>
</feature>
<gene>
    <name evidence="9" type="primary">mcfP_0</name>
    <name evidence="10" type="synonym">mcfP_1</name>
    <name evidence="10" type="ORF">CM83_7497</name>
    <name evidence="9" type="ORF">CM83_7499</name>
</gene>
<dbReference type="SUPFAM" id="SSF103506">
    <property type="entry name" value="Mitochondrial carrier"/>
    <property type="match status" value="1"/>
</dbReference>
<protein>
    <submittedName>
        <fullName evidence="9">Mitochondrial substrate carrier family protein P</fullName>
    </submittedName>
</protein>
<name>A0A0A9YNN6_LYGHE</name>
<evidence type="ECO:0000256" key="2">
    <source>
        <dbReference type="ARBA" id="ARBA00006375"/>
    </source>
</evidence>
<keyword evidence="5" id="KW-0677">Repeat</keyword>
<evidence type="ECO:0000256" key="7">
    <source>
        <dbReference type="PROSITE-ProRule" id="PRU00282"/>
    </source>
</evidence>
<evidence type="ECO:0000256" key="5">
    <source>
        <dbReference type="ARBA" id="ARBA00022737"/>
    </source>
</evidence>
<dbReference type="EMBL" id="GBHO01009768">
    <property type="protein sequence ID" value="JAG33836.1"/>
    <property type="molecule type" value="Transcribed_RNA"/>
</dbReference>
<dbReference type="PRINTS" id="PR00926">
    <property type="entry name" value="MITOCARRIER"/>
</dbReference>
<dbReference type="GO" id="GO:0055085">
    <property type="term" value="P:transmembrane transport"/>
    <property type="evidence" value="ECO:0007669"/>
    <property type="project" value="InterPro"/>
</dbReference>
<proteinExistence type="inferred from homology"/>
<comment type="similarity">
    <text evidence="2 8">Belongs to the mitochondrial carrier (TC 2.A.29) family.</text>
</comment>
<dbReference type="Gene3D" id="1.50.40.10">
    <property type="entry name" value="Mitochondrial carrier domain"/>
    <property type="match status" value="1"/>
</dbReference>
<evidence type="ECO:0000256" key="4">
    <source>
        <dbReference type="ARBA" id="ARBA00022692"/>
    </source>
</evidence>
<accession>A0A0A9YNN6</accession>
<evidence type="ECO:0000256" key="3">
    <source>
        <dbReference type="ARBA" id="ARBA00022448"/>
    </source>
</evidence>
<evidence type="ECO:0000256" key="6">
    <source>
        <dbReference type="ARBA" id="ARBA00023136"/>
    </source>
</evidence>
<dbReference type="GO" id="GO:0016020">
    <property type="term" value="C:membrane"/>
    <property type="evidence" value="ECO:0007669"/>
    <property type="project" value="UniProtKB-SubCell"/>
</dbReference>
<dbReference type="Pfam" id="PF00153">
    <property type="entry name" value="Mito_carr"/>
    <property type="match status" value="3"/>
</dbReference>
<keyword evidence="4 7" id="KW-0812">Transmembrane</keyword>
<organism evidence="9">
    <name type="scientific">Lygus hesperus</name>
    <name type="common">Western plant bug</name>
    <dbReference type="NCBI Taxonomy" id="30085"/>
    <lineage>
        <taxon>Eukaryota</taxon>
        <taxon>Metazoa</taxon>
        <taxon>Ecdysozoa</taxon>
        <taxon>Arthropoda</taxon>
        <taxon>Hexapoda</taxon>
        <taxon>Insecta</taxon>
        <taxon>Pterygota</taxon>
        <taxon>Neoptera</taxon>
        <taxon>Paraneoptera</taxon>
        <taxon>Hemiptera</taxon>
        <taxon>Heteroptera</taxon>
        <taxon>Panheteroptera</taxon>
        <taxon>Cimicomorpha</taxon>
        <taxon>Miridae</taxon>
        <taxon>Mirini</taxon>
        <taxon>Lygus</taxon>
    </lineage>
</organism>
<keyword evidence="6 7" id="KW-0472">Membrane</keyword>
<reference evidence="9" key="2">
    <citation type="submission" date="2014-07" db="EMBL/GenBank/DDBJ databases">
        <authorList>
            <person name="Hull J."/>
        </authorList>
    </citation>
    <scope>NUCLEOTIDE SEQUENCE</scope>
</reference>
<dbReference type="PANTHER" id="PTHR24089">
    <property type="entry name" value="SOLUTE CARRIER FAMILY 25"/>
    <property type="match status" value="1"/>
</dbReference>
<comment type="subcellular location">
    <subcellularLocation>
        <location evidence="1">Membrane</location>
        <topology evidence="1">Multi-pass membrane protein</topology>
    </subcellularLocation>
</comment>
<dbReference type="InterPro" id="IPR002067">
    <property type="entry name" value="MCP"/>
</dbReference>
<feature type="repeat" description="Solcar" evidence="7">
    <location>
        <begin position="145"/>
        <end position="242"/>
    </location>
</feature>
<evidence type="ECO:0000313" key="9">
    <source>
        <dbReference type="EMBL" id="JAG33834.1"/>
    </source>
</evidence>
<feature type="repeat" description="Solcar" evidence="7">
    <location>
        <begin position="1"/>
        <end position="38"/>
    </location>
</feature>
<evidence type="ECO:0000256" key="8">
    <source>
        <dbReference type="RuleBase" id="RU000488"/>
    </source>
</evidence>